<accession>A0A5C8I1W6</accession>
<dbReference type="SUPFAM" id="SSF52980">
    <property type="entry name" value="Restriction endonuclease-like"/>
    <property type="match status" value="1"/>
</dbReference>
<comment type="caution">
    <text evidence="2">The sequence shown here is derived from an EMBL/GenBank/DDBJ whole genome shotgun (WGS) entry which is preliminary data.</text>
</comment>
<dbReference type="Proteomes" id="UP000321034">
    <property type="component" value="Unassembled WGS sequence"/>
</dbReference>
<evidence type="ECO:0000313" key="2">
    <source>
        <dbReference type="EMBL" id="TXK12060.1"/>
    </source>
</evidence>
<sequence>MKRAALPPSLQGSSFRTAAARAEGVARDRLDASDLFAPFHGVRAPVDALRDSVPDRCRLLLPRLGGLQFFSHSTAAALWQMPLPRSAEVGPLHVAACPPARAPRTTGVIGHRTDLTAEMLTLAQGLPVPSVAETWAQLGSILTLDDLVAAADGILTTGSATAEDLAAAVARLRRRGAHDLARALSEMRIGSESRPETRTRLVLSRAGLPEPELNQDLRSADGRFIARLDIAYRRYRVCVEYDGRQHAEHAQFVRDADRWAAIEAEGWIIVRVLAHHLADPRALVARVERALRSRGWPNAA</sequence>
<proteinExistence type="predicted"/>
<evidence type="ECO:0000259" key="1">
    <source>
        <dbReference type="Pfam" id="PF04480"/>
    </source>
</evidence>
<evidence type="ECO:0000313" key="3">
    <source>
        <dbReference type="Proteomes" id="UP000321034"/>
    </source>
</evidence>
<dbReference type="EMBL" id="VRSV01000001">
    <property type="protein sequence ID" value="TXK12060.1"/>
    <property type="molecule type" value="Genomic_DNA"/>
</dbReference>
<dbReference type="OrthoDB" id="3173471at2"/>
<dbReference type="Gene3D" id="3.40.960.10">
    <property type="entry name" value="VSR Endonuclease"/>
    <property type="match status" value="1"/>
</dbReference>
<dbReference type="RefSeq" id="WP_147892804.1">
    <property type="nucleotide sequence ID" value="NZ_BAAANR010000001.1"/>
</dbReference>
<dbReference type="InterPro" id="IPR007569">
    <property type="entry name" value="DUF559"/>
</dbReference>
<protein>
    <submittedName>
        <fullName evidence="2">DUF559 domain-containing protein</fullName>
    </submittedName>
</protein>
<organism evidence="2 3">
    <name type="scientific">Microbacterium hatanonis</name>
    <dbReference type="NCBI Taxonomy" id="404366"/>
    <lineage>
        <taxon>Bacteria</taxon>
        <taxon>Bacillati</taxon>
        <taxon>Actinomycetota</taxon>
        <taxon>Actinomycetes</taxon>
        <taxon>Micrococcales</taxon>
        <taxon>Microbacteriaceae</taxon>
        <taxon>Microbacterium</taxon>
    </lineage>
</organism>
<keyword evidence="3" id="KW-1185">Reference proteome</keyword>
<gene>
    <name evidence="2" type="ORF">FVP77_00765</name>
</gene>
<reference evidence="2 3" key="1">
    <citation type="submission" date="2019-08" db="EMBL/GenBank/DDBJ databases">
        <authorList>
            <person name="Dong K."/>
        </authorList>
    </citation>
    <scope>NUCLEOTIDE SEQUENCE [LARGE SCALE GENOMIC DNA]</scope>
    <source>
        <strain evidence="2 3">JCM14558</strain>
    </source>
</reference>
<name>A0A5C8I1W6_9MICO</name>
<dbReference type="AlphaFoldDB" id="A0A5C8I1W6"/>
<feature type="domain" description="DUF559" evidence="1">
    <location>
        <begin position="228"/>
        <end position="287"/>
    </location>
</feature>
<dbReference type="Pfam" id="PF04480">
    <property type="entry name" value="DUF559"/>
    <property type="match status" value="1"/>
</dbReference>
<dbReference type="InterPro" id="IPR011335">
    <property type="entry name" value="Restrct_endonuc-II-like"/>
</dbReference>